<dbReference type="AlphaFoldDB" id="A0A377I4T7"/>
<dbReference type="EMBL" id="UGHK01000001">
    <property type="protein sequence ID" value="STO70186.1"/>
    <property type="molecule type" value="Genomic_DNA"/>
</dbReference>
<name>A0A377I4T7_AVIPA</name>
<proteinExistence type="predicted"/>
<feature type="domain" description="DUF4376" evidence="1">
    <location>
        <begin position="84"/>
        <end position="189"/>
    </location>
</feature>
<evidence type="ECO:0000313" key="3">
    <source>
        <dbReference type="EMBL" id="STO70294.1"/>
    </source>
</evidence>
<sequence length="198" mass="23184">MYFFNRLTQGFFLAGIHVIPEGSVEISEETYRTLLIGQSEGKQIIPDERGYPVLIEPQPSPYHRLQGGKWVMDEEQKAAWLAAQQAEVWKKIKEERYRRTHSGVYVASVNKWFHTDEVSRQQYTFMRTLPSFPETQWKTMDNSFVLMNEALLDQLALTLMQQEQANFDNAEKHRLAMLAVDNPLDYDYSTGWQEVYHG</sequence>
<organism evidence="3 4">
    <name type="scientific">Avibacterium paragallinarum</name>
    <name type="common">Haemophilus gallinarum</name>
    <dbReference type="NCBI Taxonomy" id="728"/>
    <lineage>
        <taxon>Bacteria</taxon>
        <taxon>Pseudomonadati</taxon>
        <taxon>Pseudomonadota</taxon>
        <taxon>Gammaproteobacteria</taxon>
        <taxon>Pasteurellales</taxon>
        <taxon>Pasteurellaceae</taxon>
        <taxon>Avibacterium</taxon>
    </lineage>
</organism>
<reference evidence="3 4" key="1">
    <citation type="submission" date="2018-06" db="EMBL/GenBank/DDBJ databases">
        <authorList>
            <consortium name="Pathogen Informatics"/>
            <person name="Doyle S."/>
        </authorList>
    </citation>
    <scope>NUCLEOTIDE SEQUENCE [LARGE SCALE GENOMIC DNA]</scope>
    <source>
        <strain evidence="3 4">NCTC11296</strain>
    </source>
</reference>
<accession>A0A377I4T7</accession>
<gene>
    <name evidence="2" type="ORF">NCTC11296_00065</name>
    <name evidence="3" type="ORF">NCTC11296_00174</name>
</gene>
<evidence type="ECO:0000313" key="4">
    <source>
        <dbReference type="Proteomes" id="UP000254465"/>
    </source>
</evidence>
<dbReference type="Proteomes" id="UP000254465">
    <property type="component" value="Unassembled WGS sequence"/>
</dbReference>
<dbReference type="EMBL" id="UGHK01000001">
    <property type="protein sequence ID" value="STO70294.1"/>
    <property type="molecule type" value="Genomic_DNA"/>
</dbReference>
<dbReference type="InterPro" id="IPR025484">
    <property type="entry name" value="DUF4376"/>
</dbReference>
<protein>
    <submittedName>
        <fullName evidence="3">Putative tail fiber assembly protein</fullName>
    </submittedName>
</protein>
<evidence type="ECO:0000259" key="1">
    <source>
        <dbReference type="Pfam" id="PF14301"/>
    </source>
</evidence>
<evidence type="ECO:0000313" key="2">
    <source>
        <dbReference type="EMBL" id="STO70186.1"/>
    </source>
</evidence>
<dbReference type="Pfam" id="PF14301">
    <property type="entry name" value="DUF4376"/>
    <property type="match status" value="1"/>
</dbReference>
<dbReference type="RefSeq" id="WP_035695579.1">
    <property type="nucleotide sequence ID" value="NZ_RQXP01000008.1"/>
</dbReference>